<evidence type="ECO:0000313" key="2">
    <source>
        <dbReference type="Proteomes" id="UP000676194"/>
    </source>
</evidence>
<dbReference type="EMBL" id="CP074694">
    <property type="protein sequence ID" value="QVL32166.1"/>
    <property type="molecule type" value="Genomic_DNA"/>
</dbReference>
<evidence type="ECO:0000313" key="1">
    <source>
        <dbReference type="EMBL" id="QVL32166.1"/>
    </source>
</evidence>
<dbReference type="AlphaFoldDB" id="A0A8E6B6P3"/>
<organism evidence="1 2">
    <name type="scientific">Telmatocola sphagniphila</name>
    <dbReference type="NCBI Taxonomy" id="1123043"/>
    <lineage>
        <taxon>Bacteria</taxon>
        <taxon>Pseudomonadati</taxon>
        <taxon>Planctomycetota</taxon>
        <taxon>Planctomycetia</taxon>
        <taxon>Gemmatales</taxon>
        <taxon>Gemmataceae</taxon>
    </lineage>
</organism>
<dbReference type="Proteomes" id="UP000676194">
    <property type="component" value="Chromosome"/>
</dbReference>
<proteinExistence type="predicted"/>
<name>A0A8E6B6P3_9BACT</name>
<reference evidence="1" key="1">
    <citation type="submission" date="2021-05" db="EMBL/GenBank/DDBJ databases">
        <title>Complete genome sequence of the cellulolytic planctomycete Telmatocola sphagniphila SP2T and characterization of the first cellulase from planctomycetes.</title>
        <authorList>
            <person name="Rakitin A.L."/>
            <person name="Beletsky A.V."/>
            <person name="Naumoff D.G."/>
            <person name="Kulichevskaya I.S."/>
            <person name="Mardanov A.V."/>
            <person name="Ravin N.V."/>
            <person name="Dedysh S.N."/>
        </authorList>
    </citation>
    <scope>NUCLEOTIDE SEQUENCE</scope>
    <source>
        <strain evidence="1">SP2T</strain>
    </source>
</reference>
<accession>A0A8E6B6P3</accession>
<gene>
    <name evidence="1" type="ORF">KIH39_25575</name>
</gene>
<dbReference type="KEGG" id="tsph:KIH39_25575"/>
<dbReference type="RefSeq" id="WP_213496860.1">
    <property type="nucleotide sequence ID" value="NZ_CP074694.1"/>
</dbReference>
<protein>
    <submittedName>
        <fullName evidence="1">Uncharacterized protein</fullName>
    </submittedName>
</protein>
<keyword evidence="2" id="KW-1185">Reference proteome</keyword>
<sequence>MDGPVRDDRMFKMETILLDALKVALANPQEHRLFRSGKLDGLFPSKMGLSLEASNHALRNELLEITRTEARGPISLEWVRITPRGVEFVYSHDAPRAVLGEIRNVLISAKSGVPGLVADMRNKLEAISQKFSQEIESYVSRLDSLTARVEETIRRMDATGPLLADPLQALIPWGYDALAYLEQRKQMTGNSVCPMPELFDAIHPKHPSLTIPAFHDGLRRLADNRALRMHPAREIPKPEFALLDGSRMLYSLER</sequence>